<dbReference type="InterPro" id="IPR004527">
    <property type="entry name" value="Glu-tRNA-ligase_bac/mito"/>
</dbReference>
<dbReference type="SUPFAM" id="SSF48163">
    <property type="entry name" value="An anticodon-binding domain of class I aminoacyl-tRNA synthetases"/>
    <property type="match status" value="1"/>
</dbReference>
<dbReference type="Proteomes" id="UP000783287">
    <property type="component" value="Unassembled WGS sequence"/>
</dbReference>
<evidence type="ECO:0000259" key="12">
    <source>
        <dbReference type="Pfam" id="PF19269"/>
    </source>
</evidence>
<evidence type="ECO:0000256" key="5">
    <source>
        <dbReference type="ARBA" id="ARBA00022598"/>
    </source>
</evidence>
<dbReference type="GO" id="GO:0005524">
    <property type="term" value="F:ATP binding"/>
    <property type="evidence" value="ECO:0007669"/>
    <property type="project" value="UniProtKB-UniRule"/>
</dbReference>
<evidence type="ECO:0000256" key="10">
    <source>
        <dbReference type="HAMAP-Rule" id="MF_00022"/>
    </source>
</evidence>
<comment type="subunit">
    <text evidence="3 10">Monomer.</text>
</comment>
<dbReference type="InterPro" id="IPR020058">
    <property type="entry name" value="Glu/Gln-tRNA-synth_Ib_cat-dom"/>
</dbReference>
<evidence type="ECO:0000313" key="14">
    <source>
        <dbReference type="Proteomes" id="UP000783287"/>
    </source>
</evidence>
<dbReference type="InterPro" id="IPR001412">
    <property type="entry name" value="aa-tRNA-synth_I_CS"/>
</dbReference>
<keyword evidence="6 10" id="KW-0547">Nucleotide-binding</keyword>
<evidence type="ECO:0000259" key="11">
    <source>
        <dbReference type="Pfam" id="PF00749"/>
    </source>
</evidence>
<dbReference type="Gene3D" id="3.40.50.620">
    <property type="entry name" value="HUPs"/>
    <property type="match status" value="1"/>
</dbReference>
<reference evidence="13" key="2">
    <citation type="journal article" date="2021" name="Microbiome">
        <title>Successional dynamics and alternative stable states in a saline activated sludge microbial community over 9 years.</title>
        <authorList>
            <person name="Wang Y."/>
            <person name="Ye J."/>
            <person name="Ju F."/>
            <person name="Liu L."/>
            <person name="Boyd J.A."/>
            <person name="Deng Y."/>
            <person name="Parks D.H."/>
            <person name="Jiang X."/>
            <person name="Yin X."/>
            <person name="Woodcroft B.J."/>
            <person name="Tyson G.W."/>
            <person name="Hugenholtz P."/>
            <person name="Polz M.F."/>
            <person name="Zhang T."/>
        </authorList>
    </citation>
    <scope>NUCLEOTIDE SEQUENCE</scope>
    <source>
        <strain evidence="13">HKST-UBA14</strain>
    </source>
</reference>
<dbReference type="HAMAP" id="MF_00022">
    <property type="entry name" value="Glu_tRNA_synth_type1"/>
    <property type="match status" value="1"/>
</dbReference>
<gene>
    <name evidence="10" type="primary">gltX</name>
    <name evidence="13" type="ORF">KC909_02595</name>
</gene>
<dbReference type="InterPro" id="IPR049940">
    <property type="entry name" value="GluQ/Sye"/>
</dbReference>
<dbReference type="GO" id="GO:0005829">
    <property type="term" value="C:cytosol"/>
    <property type="evidence" value="ECO:0007669"/>
    <property type="project" value="TreeGrafter"/>
</dbReference>
<keyword evidence="5 10" id="KW-0436">Ligase</keyword>
<reference evidence="13" key="1">
    <citation type="submission" date="2020-04" db="EMBL/GenBank/DDBJ databases">
        <authorList>
            <person name="Zhang T."/>
        </authorList>
    </citation>
    <scope>NUCLEOTIDE SEQUENCE</scope>
    <source>
        <strain evidence="13">HKST-UBA14</strain>
    </source>
</reference>
<evidence type="ECO:0000256" key="9">
    <source>
        <dbReference type="ARBA" id="ARBA00023146"/>
    </source>
</evidence>
<sequence>MTRVRTRFAPSPTGSLHIGGIRSALYPNALDRRNGGDFILRIEDTDQNRKVEGSEQEIQDVMTAYGLEWDEMYKQSERLDIYKEYAEKLIESGHAYYSFETKEELEEARSLAEANNQIFKFRSPNRDMPLDEARKRVESGEQYVIRLKTPESEELDYEDAVQGKMRFNTADIDDTILLKSDGYPTYHLAVVVDDKLMEITHVLRGFGWIPSTPKHILIHRAFGWEMPVYGHLTDILNPDGKGKLSKRSGAVAAQSFLNEGYLPEAVLNFLMLLGWSSPEERVHGETERELFTLEDFVEIFDLKDLNKSNQIFDRQKLQWFNKQYIHVLSDDALENRFLNWFKENSDDQKLKEMIVEKGPDYLQEILKLSKQRLTLLSDVPDQIIGFYRRPDKLAFSEVKQLKKIDEKELHLVLSDFLIYLEDQDEDLANWDHDQWEHQVREIADAYELKHGVAFMALRTAITRAIASPPLFETIEILGKKETTERIKEYLS</sequence>
<dbReference type="GO" id="GO:0008270">
    <property type="term" value="F:zinc ion binding"/>
    <property type="evidence" value="ECO:0007669"/>
    <property type="project" value="InterPro"/>
</dbReference>
<keyword evidence="7 10" id="KW-0067">ATP-binding</keyword>
<evidence type="ECO:0000313" key="13">
    <source>
        <dbReference type="EMBL" id="MCA9383231.1"/>
    </source>
</evidence>
<dbReference type="InterPro" id="IPR014729">
    <property type="entry name" value="Rossmann-like_a/b/a_fold"/>
</dbReference>
<dbReference type="PRINTS" id="PR00987">
    <property type="entry name" value="TRNASYNTHGLU"/>
</dbReference>
<keyword evidence="4 10" id="KW-0963">Cytoplasm</keyword>
<evidence type="ECO:0000256" key="2">
    <source>
        <dbReference type="ARBA" id="ARBA00007894"/>
    </source>
</evidence>
<evidence type="ECO:0000256" key="8">
    <source>
        <dbReference type="ARBA" id="ARBA00022917"/>
    </source>
</evidence>
<keyword evidence="8 10" id="KW-0648">Protein biosynthesis</keyword>
<dbReference type="InterPro" id="IPR020751">
    <property type="entry name" value="aa-tRNA-synth_I_codon-bd_sub2"/>
</dbReference>
<dbReference type="GO" id="GO:0004818">
    <property type="term" value="F:glutamate-tRNA ligase activity"/>
    <property type="evidence" value="ECO:0007669"/>
    <property type="project" value="UniProtKB-UniRule"/>
</dbReference>
<dbReference type="InterPro" id="IPR000924">
    <property type="entry name" value="Glu/Gln-tRNA-synth"/>
</dbReference>
<comment type="subcellular location">
    <subcellularLocation>
        <location evidence="1 10">Cytoplasm</location>
    </subcellularLocation>
</comment>
<organism evidence="13 14">
    <name type="scientific">Candidatus Dojkabacteria bacterium</name>
    <dbReference type="NCBI Taxonomy" id="2099670"/>
    <lineage>
        <taxon>Bacteria</taxon>
        <taxon>Candidatus Dojkabacteria</taxon>
    </lineage>
</organism>
<dbReference type="FunFam" id="3.40.50.620:FF:000007">
    <property type="entry name" value="Glutamate--tRNA ligase"/>
    <property type="match status" value="1"/>
</dbReference>
<dbReference type="EMBL" id="JAGQLK010000042">
    <property type="protein sequence ID" value="MCA9383231.1"/>
    <property type="molecule type" value="Genomic_DNA"/>
</dbReference>
<dbReference type="InterPro" id="IPR033910">
    <property type="entry name" value="GluRS_core"/>
</dbReference>
<feature type="short sequence motif" description="'KMSKS' region" evidence="10">
    <location>
        <begin position="243"/>
        <end position="247"/>
    </location>
</feature>
<comment type="function">
    <text evidence="10">Catalyzes the attachment of glutamate to tRNA(Glu) in a two-step reaction: glutamate is first activated by ATP to form Glu-AMP and then transferred to the acceptor end of tRNA(Glu).</text>
</comment>
<evidence type="ECO:0000256" key="6">
    <source>
        <dbReference type="ARBA" id="ARBA00022741"/>
    </source>
</evidence>
<dbReference type="SUPFAM" id="SSF52374">
    <property type="entry name" value="Nucleotidylyl transferase"/>
    <property type="match status" value="1"/>
</dbReference>
<feature type="short sequence motif" description="'HIGH' region" evidence="10">
    <location>
        <begin position="10"/>
        <end position="20"/>
    </location>
</feature>
<dbReference type="GO" id="GO:0000049">
    <property type="term" value="F:tRNA binding"/>
    <property type="evidence" value="ECO:0007669"/>
    <property type="project" value="InterPro"/>
</dbReference>
<comment type="catalytic activity">
    <reaction evidence="10">
        <text>tRNA(Glu) + L-glutamate + ATP = L-glutamyl-tRNA(Glu) + AMP + diphosphate</text>
        <dbReference type="Rhea" id="RHEA:23540"/>
        <dbReference type="Rhea" id="RHEA-COMP:9663"/>
        <dbReference type="Rhea" id="RHEA-COMP:9680"/>
        <dbReference type="ChEBI" id="CHEBI:29985"/>
        <dbReference type="ChEBI" id="CHEBI:30616"/>
        <dbReference type="ChEBI" id="CHEBI:33019"/>
        <dbReference type="ChEBI" id="CHEBI:78442"/>
        <dbReference type="ChEBI" id="CHEBI:78520"/>
        <dbReference type="ChEBI" id="CHEBI:456215"/>
        <dbReference type="EC" id="6.1.1.17"/>
    </reaction>
</comment>
<dbReference type="GO" id="GO:0006424">
    <property type="term" value="P:glutamyl-tRNA aminoacylation"/>
    <property type="evidence" value="ECO:0007669"/>
    <property type="project" value="UniProtKB-UniRule"/>
</dbReference>
<feature type="domain" description="Glutamyl/glutaminyl-tRNA synthetase class Ib catalytic" evidence="11">
    <location>
        <begin position="4"/>
        <end position="319"/>
    </location>
</feature>
<name>A0A955RIT5_9BACT</name>
<accession>A0A955RIT5</accession>
<comment type="caution">
    <text evidence="10">Lacks conserved residue(s) required for the propagation of feature annotation.</text>
</comment>
<evidence type="ECO:0000256" key="4">
    <source>
        <dbReference type="ARBA" id="ARBA00022490"/>
    </source>
</evidence>
<evidence type="ECO:0000256" key="1">
    <source>
        <dbReference type="ARBA" id="ARBA00004496"/>
    </source>
</evidence>
<dbReference type="InterPro" id="IPR008925">
    <property type="entry name" value="aa_tRNA-synth_I_cd-bd_sf"/>
</dbReference>
<feature type="binding site" evidence="10">
    <location>
        <position position="246"/>
    </location>
    <ligand>
        <name>ATP</name>
        <dbReference type="ChEBI" id="CHEBI:30616"/>
    </ligand>
</feature>
<keyword evidence="9 10" id="KW-0030">Aminoacyl-tRNA synthetase</keyword>
<dbReference type="PROSITE" id="PS00178">
    <property type="entry name" value="AA_TRNA_LIGASE_I"/>
    <property type="match status" value="1"/>
</dbReference>
<evidence type="ECO:0000256" key="7">
    <source>
        <dbReference type="ARBA" id="ARBA00022840"/>
    </source>
</evidence>
<dbReference type="PANTHER" id="PTHR43311:SF2">
    <property type="entry name" value="GLUTAMATE--TRNA LIGASE, MITOCHONDRIAL-RELATED"/>
    <property type="match status" value="1"/>
</dbReference>
<dbReference type="AlphaFoldDB" id="A0A955RIT5"/>
<dbReference type="NCBIfam" id="TIGR00464">
    <property type="entry name" value="gltX_bact"/>
    <property type="match status" value="1"/>
</dbReference>
<comment type="similarity">
    <text evidence="2 10">Belongs to the class-I aminoacyl-tRNA synthetase family. Glutamate--tRNA ligase type 1 subfamily.</text>
</comment>
<protein>
    <recommendedName>
        <fullName evidence="10">Glutamate--tRNA ligase</fullName>
        <ecNumber evidence="10">6.1.1.17</ecNumber>
    </recommendedName>
    <alternativeName>
        <fullName evidence="10">Glutamyl-tRNA synthetase</fullName>
        <shortName evidence="10">GluRS</shortName>
    </alternativeName>
</protein>
<dbReference type="CDD" id="cd00808">
    <property type="entry name" value="GluRS_core"/>
    <property type="match status" value="1"/>
</dbReference>
<dbReference type="Pfam" id="PF00749">
    <property type="entry name" value="tRNA-synt_1c"/>
    <property type="match status" value="1"/>
</dbReference>
<feature type="domain" description="Aminoacyl-tRNA synthetase class I anticodon-binding" evidence="12">
    <location>
        <begin position="357"/>
        <end position="489"/>
    </location>
</feature>
<comment type="caution">
    <text evidence="13">The sequence shown here is derived from an EMBL/GenBank/DDBJ whole genome shotgun (WGS) entry which is preliminary data.</text>
</comment>
<proteinExistence type="inferred from homology"/>
<dbReference type="PANTHER" id="PTHR43311">
    <property type="entry name" value="GLUTAMATE--TRNA LIGASE"/>
    <property type="match status" value="1"/>
</dbReference>
<dbReference type="Gene3D" id="1.10.10.350">
    <property type="match status" value="1"/>
</dbReference>
<evidence type="ECO:0000256" key="3">
    <source>
        <dbReference type="ARBA" id="ARBA00011245"/>
    </source>
</evidence>
<dbReference type="EC" id="6.1.1.17" evidence="10"/>
<dbReference type="InterPro" id="IPR045462">
    <property type="entry name" value="aa-tRNA-synth_I_cd-bd"/>
</dbReference>
<dbReference type="Pfam" id="PF19269">
    <property type="entry name" value="Anticodon_2"/>
    <property type="match status" value="1"/>
</dbReference>